<dbReference type="SMART" id="SM00382">
    <property type="entry name" value="AAA"/>
    <property type="match status" value="2"/>
</dbReference>
<feature type="transmembrane region" description="Helical" evidence="11">
    <location>
        <begin position="884"/>
        <end position="915"/>
    </location>
</feature>
<sequence length="1441" mass="159090">MRKASSSIKSSDVGSLDHDHENEKHEHHSPVDAHGRTKRSRLFQVPFTSTKAPPPPKTSIDDASLIPEASANFLDLVTFGWVTPLLALGYARPLEAPDLFKLQPHRSAAAIADKINASFDRRQREAEEYNKRLANGEVRPGAWKVIKWTLGSGSRKEKERKWRQGGGNKRASLAWAMNDSVKWWFWSAGLLKVVGDTAQVTSPLLVKAIINFATASYRGHRLGTQVPSIGEGIGYAFALIVLQGIASICTHHFFYRATSTGVLLRGGLITAIYTRSLKLTSRARSTLTNGKLVNHISTDVSRIDFCAGFFHMAWAAPIQMIICLILLILNLGPSAIAGFGFFILATPVQTVVMKRLFALRMKSMVWTDKRAKLLQELLGGMKVIKFFAWEVPFLAKISDYRRREMAYIRSLLLIRSANNAVAMSMPVLASVIAFVTYTLTGHSLEPAVIFASLTLFNLLRLPLMFLPVSFSAIADAANATSRLYGVFEAELLTDTLVQDDTLDVALEVKGASFTWDSPPPDTSSDGTSKKRKSVHGIEAKLEAARKVKAAEEKAAEKAKSDEENVFKLRDVDMRVPRGQLVAIVGAVGSGKTSLLQGIIGEMRRTGGSVTFGGSVGYCPQSAWIQNATIRENICFGRPFEEEKYWNAIRDSCLEPDLDMLPNGDLTEVGEKGISLSGGQKQRLNICRTIYCDTDIQIFDDPLSALDAHVGKAVFQNVLQNATSGKTRILVTHALHFLPQVDYIYTIVDGRMAERGTYAELMQGHGEFARFVTEFGSKEEENDEKREEDEEEIEAVANGGGGDEDQEKKDEMRKKAKMGAALMQAEERNTGAIAWSVYKEYVSAGKGKVVLPLLLLSLVLIQGATVMASYWLVYWQELKWPRSEAFYMGIYAFLGVSQAIAFFIMGSMFAILTYFASQRLHKDAIRRVMHAPMSFFETTPLGRIMNRFSKDIDTIDNLIGDSLRMLAGTGSSIIGAIILISIVLPWFLIGVACIIVLYVYAAAFYRASARELKRLDAVLRSSLYSHFSESLSGLATIRAYGESERFRLDNETRVDVENRAYWLTVTNQRWLGIRLDFLGAILTFIVAMLAVGTRFTISPAQTGLVLSYILSVQQAFGWLVRQSAEVENNMNSVERIVHYATAVEQEAPHDLPDAKPPAGWPAHGRVELKGVVLNYRPELPSVLKGISMTVAAGEKIGIVGRTGAGKSSIMTALYRLVELTHGSIAIDGVDISKIGLTDLRSGLAIIPQDPLLFSGTLRSNLDPFGLHDDATLWDALKRAYLVDNTSKRNSLVIPDDDVSGSGAHTPMNRFTLDSVIEDEGGNLSIGQRSLVSLARALVKDSRVIILDEATASVDYETDRNIQDTIAWEFKDRTILCIAHRLRTIISYDRICVLDAGQIAEFDTPIRLYNITNGIFRGMCDRSSITLDDLQLAAKVTADDCKA</sequence>
<dbReference type="FunFam" id="1.20.1560.10:FF:000061">
    <property type="entry name" value="ATP-binding cassette transporter YOR1"/>
    <property type="match status" value="1"/>
</dbReference>
<dbReference type="PROSITE" id="PS00211">
    <property type="entry name" value="ABC_TRANSPORTER_1"/>
    <property type="match status" value="1"/>
</dbReference>
<feature type="domain" description="ABC transmembrane type-1" evidence="13">
    <location>
        <begin position="852"/>
        <end position="1127"/>
    </location>
</feature>
<evidence type="ECO:0000256" key="3">
    <source>
        <dbReference type="ARBA" id="ARBA00022448"/>
    </source>
</evidence>
<dbReference type="SUPFAM" id="SSF90123">
    <property type="entry name" value="ABC transporter transmembrane region"/>
    <property type="match status" value="2"/>
</dbReference>
<keyword evidence="6" id="KW-0067">ATP-binding</keyword>
<evidence type="ECO:0000256" key="5">
    <source>
        <dbReference type="ARBA" id="ARBA00022741"/>
    </source>
</evidence>
<feature type="transmembrane region" description="Helical" evidence="11">
    <location>
        <begin position="962"/>
        <end position="979"/>
    </location>
</feature>
<reference evidence="14" key="1">
    <citation type="submission" date="2018-04" db="EMBL/GenBank/DDBJ databases">
        <title>Whole genome sequencing of Hypsizygus marmoreus.</title>
        <authorList>
            <person name="Choi I.-G."/>
            <person name="Min B."/>
            <person name="Kim J.-G."/>
            <person name="Kim S."/>
            <person name="Oh Y.-L."/>
            <person name="Kong W.-S."/>
            <person name="Park H."/>
            <person name="Jeong J."/>
            <person name="Song E.-S."/>
        </authorList>
    </citation>
    <scope>NUCLEOTIDE SEQUENCE [LARGE SCALE GENOMIC DNA]</scope>
    <source>
        <strain evidence="14">51987-8</strain>
    </source>
</reference>
<dbReference type="CDD" id="cd18606">
    <property type="entry name" value="ABC_6TM_YOR1_D2_like"/>
    <property type="match status" value="1"/>
</dbReference>
<dbReference type="InParanoid" id="A0A369KA88"/>
<feature type="region of interest" description="Disordered" evidence="10">
    <location>
        <begin position="1"/>
        <end position="40"/>
    </location>
</feature>
<evidence type="ECO:0000256" key="1">
    <source>
        <dbReference type="ARBA" id="ARBA00004141"/>
    </source>
</evidence>
<dbReference type="InterPro" id="IPR011527">
    <property type="entry name" value="ABC1_TM_dom"/>
</dbReference>
<keyword evidence="15" id="KW-1185">Reference proteome</keyword>
<evidence type="ECO:0000256" key="11">
    <source>
        <dbReference type="SAM" id="Phobius"/>
    </source>
</evidence>
<dbReference type="GO" id="GO:0140359">
    <property type="term" value="F:ABC-type transporter activity"/>
    <property type="evidence" value="ECO:0007669"/>
    <property type="project" value="InterPro"/>
</dbReference>
<feature type="region of interest" description="Disordered" evidence="10">
    <location>
        <begin position="775"/>
        <end position="810"/>
    </location>
</feature>
<name>A0A369KA88_HYPMA</name>
<dbReference type="InterPro" id="IPR003439">
    <property type="entry name" value="ABC_transporter-like_ATP-bd"/>
</dbReference>
<keyword evidence="8" id="KW-0843">Virulence</keyword>
<dbReference type="STRING" id="39966.A0A369KA88"/>
<dbReference type="Pfam" id="PF00664">
    <property type="entry name" value="ABC_membrane"/>
    <property type="match status" value="2"/>
</dbReference>
<dbReference type="FunFam" id="3.40.50.300:FF:000997">
    <property type="entry name" value="Multidrug resistance-associated protein 1"/>
    <property type="match status" value="1"/>
</dbReference>
<protein>
    <submittedName>
        <fullName evidence="14">Oligomycin resistance ATP-dependent permease YOR1</fullName>
    </submittedName>
</protein>
<evidence type="ECO:0000256" key="10">
    <source>
        <dbReference type="SAM" id="MobiDB-lite"/>
    </source>
</evidence>
<organism evidence="14 15">
    <name type="scientific">Hypsizygus marmoreus</name>
    <name type="common">White beech mushroom</name>
    <name type="synonym">Agaricus marmoreus</name>
    <dbReference type="NCBI Taxonomy" id="39966"/>
    <lineage>
        <taxon>Eukaryota</taxon>
        <taxon>Fungi</taxon>
        <taxon>Dikarya</taxon>
        <taxon>Basidiomycota</taxon>
        <taxon>Agaricomycotina</taxon>
        <taxon>Agaricomycetes</taxon>
        <taxon>Agaricomycetidae</taxon>
        <taxon>Agaricales</taxon>
        <taxon>Tricholomatineae</taxon>
        <taxon>Lyophyllaceae</taxon>
        <taxon>Hypsizygus</taxon>
    </lineage>
</organism>
<evidence type="ECO:0000256" key="9">
    <source>
        <dbReference type="ARBA" id="ARBA00023136"/>
    </source>
</evidence>
<dbReference type="GO" id="GO:0005524">
    <property type="term" value="F:ATP binding"/>
    <property type="evidence" value="ECO:0007669"/>
    <property type="project" value="UniProtKB-KW"/>
</dbReference>
<dbReference type="GO" id="GO:0016887">
    <property type="term" value="F:ATP hydrolysis activity"/>
    <property type="evidence" value="ECO:0007669"/>
    <property type="project" value="InterPro"/>
</dbReference>
<dbReference type="CDD" id="cd03244">
    <property type="entry name" value="ABCC_MRP_domain2"/>
    <property type="match status" value="1"/>
</dbReference>
<gene>
    <name evidence="14" type="primary">YOR1_1</name>
    <name evidence="14" type="ORF">Hypma_014900</name>
</gene>
<evidence type="ECO:0000259" key="13">
    <source>
        <dbReference type="PROSITE" id="PS50929"/>
    </source>
</evidence>
<feature type="compositionally biased region" description="Basic and acidic residues" evidence="10">
    <location>
        <begin position="775"/>
        <end position="784"/>
    </location>
</feature>
<feature type="transmembrane region" description="Helical" evidence="11">
    <location>
        <begin position="1076"/>
        <end position="1096"/>
    </location>
</feature>
<evidence type="ECO:0000313" key="15">
    <source>
        <dbReference type="Proteomes" id="UP000076154"/>
    </source>
</evidence>
<feature type="transmembrane region" description="Helical" evidence="11">
    <location>
        <begin position="412"/>
        <end position="435"/>
    </location>
</feature>
<comment type="similarity">
    <text evidence="2">Belongs to the ABC transporter superfamily. ABCC family. Conjugate transporter (TC 3.A.1.208) subfamily.</text>
</comment>
<keyword evidence="5" id="KW-0547">Nucleotide-binding</keyword>
<evidence type="ECO:0000256" key="8">
    <source>
        <dbReference type="ARBA" id="ARBA00023026"/>
    </source>
</evidence>
<dbReference type="FunFam" id="3.40.50.300:FF:000565">
    <property type="entry name" value="ABC bile acid transporter"/>
    <property type="match status" value="1"/>
</dbReference>
<feature type="domain" description="ABC transmembrane type-1" evidence="13">
    <location>
        <begin position="188"/>
        <end position="475"/>
    </location>
</feature>
<dbReference type="InterPro" id="IPR036640">
    <property type="entry name" value="ABC1_TM_sf"/>
</dbReference>
<dbReference type="FunFam" id="1.20.1560.10:FF:000010">
    <property type="entry name" value="Multidrug resistance-associated ABC transporter"/>
    <property type="match status" value="1"/>
</dbReference>
<dbReference type="Gene3D" id="1.20.1560.10">
    <property type="entry name" value="ABC transporter type 1, transmembrane domain"/>
    <property type="match status" value="2"/>
</dbReference>
<dbReference type="Pfam" id="PF00005">
    <property type="entry name" value="ABC_tran"/>
    <property type="match status" value="2"/>
</dbReference>
<evidence type="ECO:0000256" key="4">
    <source>
        <dbReference type="ARBA" id="ARBA00022692"/>
    </source>
</evidence>
<feature type="transmembrane region" description="Helical" evidence="11">
    <location>
        <begin position="335"/>
        <end position="353"/>
    </location>
</feature>
<keyword evidence="7 11" id="KW-1133">Transmembrane helix</keyword>
<dbReference type="OrthoDB" id="6500128at2759"/>
<keyword evidence="9 11" id="KW-0472">Membrane</keyword>
<feature type="transmembrane region" description="Helical" evidence="11">
    <location>
        <begin position="305"/>
        <end position="329"/>
    </location>
</feature>
<feature type="compositionally biased region" description="Polar residues" evidence="10">
    <location>
        <begin position="1"/>
        <end position="13"/>
    </location>
</feature>
<comment type="subcellular location">
    <subcellularLocation>
        <location evidence="1">Membrane</location>
        <topology evidence="1">Multi-pass membrane protein</topology>
    </subcellularLocation>
</comment>
<feature type="domain" description="ABC transporter" evidence="12">
    <location>
        <begin position="552"/>
        <end position="773"/>
    </location>
</feature>
<dbReference type="InterPro" id="IPR027417">
    <property type="entry name" value="P-loop_NTPase"/>
</dbReference>
<proteinExistence type="inferred from homology"/>
<comment type="caution">
    <text evidence="14">The sequence shown here is derived from an EMBL/GenBank/DDBJ whole genome shotgun (WGS) entry which is preliminary data.</text>
</comment>
<feature type="domain" description="ABC transporter" evidence="12">
    <location>
        <begin position="1165"/>
        <end position="1419"/>
    </location>
</feature>
<feature type="transmembrane region" description="Helical" evidence="11">
    <location>
        <begin position="848"/>
        <end position="872"/>
    </location>
</feature>
<dbReference type="InterPro" id="IPR003593">
    <property type="entry name" value="AAA+_ATPase"/>
</dbReference>
<dbReference type="Gene3D" id="3.40.50.300">
    <property type="entry name" value="P-loop containing nucleotide triphosphate hydrolases"/>
    <property type="match status" value="2"/>
</dbReference>
<dbReference type="PANTHER" id="PTHR24223:SF456">
    <property type="entry name" value="MULTIDRUG RESISTANCE-ASSOCIATED PROTEIN LETHAL(2)03659"/>
    <property type="match status" value="1"/>
</dbReference>
<feature type="compositionally biased region" description="Basic and acidic residues" evidence="10">
    <location>
        <begin position="15"/>
        <end position="35"/>
    </location>
</feature>
<dbReference type="Proteomes" id="UP000076154">
    <property type="component" value="Unassembled WGS sequence"/>
</dbReference>
<evidence type="ECO:0000256" key="6">
    <source>
        <dbReference type="ARBA" id="ARBA00022840"/>
    </source>
</evidence>
<dbReference type="EMBL" id="LUEZ02000010">
    <property type="protein sequence ID" value="RDB28704.1"/>
    <property type="molecule type" value="Genomic_DNA"/>
</dbReference>
<dbReference type="PROSITE" id="PS50893">
    <property type="entry name" value="ABC_TRANSPORTER_2"/>
    <property type="match status" value="2"/>
</dbReference>
<dbReference type="SUPFAM" id="SSF52540">
    <property type="entry name" value="P-loop containing nucleoside triphosphate hydrolases"/>
    <property type="match status" value="2"/>
</dbReference>
<dbReference type="GO" id="GO:0016020">
    <property type="term" value="C:membrane"/>
    <property type="evidence" value="ECO:0007669"/>
    <property type="project" value="UniProtKB-SubCell"/>
</dbReference>
<dbReference type="InterPro" id="IPR017871">
    <property type="entry name" value="ABC_transporter-like_CS"/>
</dbReference>
<evidence type="ECO:0000313" key="14">
    <source>
        <dbReference type="EMBL" id="RDB28704.1"/>
    </source>
</evidence>
<evidence type="ECO:0000259" key="12">
    <source>
        <dbReference type="PROSITE" id="PS50893"/>
    </source>
</evidence>
<dbReference type="CDD" id="cd18597">
    <property type="entry name" value="ABC_6TM_YOR1_D1_like"/>
    <property type="match status" value="1"/>
</dbReference>
<dbReference type="CDD" id="cd03250">
    <property type="entry name" value="ABCC_MRP_domain1"/>
    <property type="match status" value="1"/>
</dbReference>
<feature type="transmembrane region" description="Helical" evidence="11">
    <location>
        <begin position="447"/>
        <end position="473"/>
    </location>
</feature>
<feature type="transmembrane region" description="Helical" evidence="11">
    <location>
        <begin position="985"/>
        <end position="1004"/>
    </location>
</feature>
<dbReference type="PROSITE" id="PS50929">
    <property type="entry name" value="ABC_TM1F"/>
    <property type="match status" value="2"/>
</dbReference>
<evidence type="ECO:0000256" key="7">
    <source>
        <dbReference type="ARBA" id="ARBA00022989"/>
    </source>
</evidence>
<accession>A0A369KA88</accession>
<keyword evidence="3" id="KW-0813">Transport</keyword>
<keyword evidence="4 11" id="KW-0812">Transmembrane</keyword>
<dbReference type="InterPro" id="IPR050173">
    <property type="entry name" value="ABC_transporter_C-like"/>
</dbReference>
<dbReference type="PANTHER" id="PTHR24223">
    <property type="entry name" value="ATP-BINDING CASSETTE SUB-FAMILY C"/>
    <property type="match status" value="1"/>
</dbReference>
<evidence type="ECO:0000256" key="2">
    <source>
        <dbReference type="ARBA" id="ARBA00009726"/>
    </source>
</evidence>